<dbReference type="Proteomes" id="UP000003704">
    <property type="component" value="Unassembled WGS sequence"/>
</dbReference>
<name>I8I4M0_9GAMM</name>
<gene>
    <name evidence="2" type="ORF">WQQ_13430</name>
</gene>
<feature type="region of interest" description="Disordered" evidence="1">
    <location>
        <begin position="102"/>
        <end position="149"/>
    </location>
</feature>
<feature type="compositionally biased region" description="Polar residues" evidence="1">
    <location>
        <begin position="131"/>
        <end position="149"/>
    </location>
</feature>
<sequence length="149" mass="15864">MSASVRCSFTRPTPGAYHSVCVIGTSEAPMRASASTNKRPCPSTRRQCSKRPAGTSTTSSSLASRMRSSMFFDSSCVKRSRNGIARSRMYGRVCAFHSAPTTSFEGSTVCGGPSTAGGASSHERAPLRCTPSPSIRSQYSLPSLLRRSQ</sequence>
<reference evidence="2 3" key="1">
    <citation type="journal article" date="2012" name="J. Bacteriol.">
        <title>Genome Sequence of n-Alkane-Degrading Hydrocarboniphaga effusa Strain AP103T (ATCC BAA-332T).</title>
        <authorList>
            <person name="Chang H.K."/>
            <person name="Zylstra G.J."/>
            <person name="Chae J.C."/>
        </authorList>
    </citation>
    <scope>NUCLEOTIDE SEQUENCE [LARGE SCALE GENOMIC DNA]</scope>
    <source>
        <strain evidence="2 3">AP103</strain>
    </source>
</reference>
<protein>
    <submittedName>
        <fullName evidence="2">Uncharacterized protein</fullName>
    </submittedName>
</protein>
<dbReference type="EMBL" id="AKGD01000001">
    <property type="protein sequence ID" value="EIT71206.1"/>
    <property type="molecule type" value="Genomic_DNA"/>
</dbReference>
<comment type="caution">
    <text evidence="2">The sequence shown here is derived from an EMBL/GenBank/DDBJ whole genome shotgun (WGS) entry which is preliminary data.</text>
</comment>
<feature type="region of interest" description="Disordered" evidence="1">
    <location>
        <begin position="32"/>
        <end position="64"/>
    </location>
</feature>
<evidence type="ECO:0000313" key="2">
    <source>
        <dbReference type="EMBL" id="EIT71206.1"/>
    </source>
</evidence>
<feature type="compositionally biased region" description="Low complexity" evidence="1">
    <location>
        <begin position="55"/>
        <end position="64"/>
    </location>
</feature>
<organism evidence="2 3">
    <name type="scientific">Hydrocarboniphaga effusa AP103</name>
    <dbReference type="NCBI Taxonomy" id="1172194"/>
    <lineage>
        <taxon>Bacteria</taxon>
        <taxon>Pseudomonadati</taxon>
        <taxon>Pseudomonadota</taxon>
        <taxon>Gammaproteobacteria</taxon>
        <taxon>Nevskiales</taxon>
        <taxon>Nevskiaceae</taxon>
        <taxon>Hydrocarboniphaga</taxon>
    </lineage>
</organism>
<accession>I8I4M0</accession>
<dbReference type="STRING" id="1172194.WQQ_13430"/>
<proteinExistence type="predicted"/>
<dbReference type="AlphaFoldDB" id="I8I4M0"/>
<evidence type="ECO:0000313" key="3">
    <source>
        <dbReference type="Proteomes" id="UP000003704"/>
    </source>
</evidence>
<evidence type="ECO:0000256" key="1">
    <source>
        <dbReference type="SAM" id="MobiDB-lite"/>
    </source>
</evidence>
<keyword evidence="3" id="KW-1185">Reference proteome</keyword>